<dbReference type="PROSITE" id="PS00092">
    <property type="entry name" value="N6_MTASE"/>
    <property type="match status" value="1"/>
</dbReference>
<dbReference type="InterPro" id="IPR013675">
    <property type="entry name" value="Mtase_sm_N"/>
</dbReference>
<reference evidence="9 10" key="2">
    <citation type="submission" date="2019-05" db="EMBL/GenBank/DDBJ databases">
        <title>Genome evolution of the obligate endosymbiont Buchnera aphidicola.</title>
        <authorList>
            <person name="Moran N.A."/>
        </authorList>
    </citation>
    <scope>NUCLEOTIDE SEQUENCE [LARGE SCALE GENOMIC DNA]</scope>
    <source>
        <strain evidence="9 10">Rpa</strain>
    </source>
</reference>
<dbReference type="GO" id="GO:0052914">
    <property type="term" value="F:16S rRNA (guanine(1207)-N(2))-methyltransferase activity"/>
    <property type="evidence" value="ECO:0007669"/>
    <property type="project" value="UniProtKB-EC"/>
</dbReference>
<protein>
    <recommendedName>
        <fullName evidence="6">Ribosomal RNA small subunit methyltransferase C</fullName>
        <ecNumber evidence="6">2.1.1.172</ecNumber>
    </recommendedName>
    <alternativeName>
        <fullName evidence="6">16S rRNA m2G1207 methyltransferase</fullName>
    </alternativeName>
    <alternativeName>
        <fullName evidence="6">rRNA (guanine-N(2)-)-methyltransferase RsmC</fullName>
    </alternativeName>
</protein>
<dbReference type="NCBIfam" id="NF007023">
    <property type="entry name" value="PRK09489.1"/>
    <property type="match status" value="1"/>
</dbReference>
<sequence>MIFSKNSKLVLRHQKIFKNKKVFFSGNIEDQLPIHLLTIKTKIHLQKSQNLKKTNDNKNITFYRQLLVSQDTVKDYNTLIYFWPKNKSEATFQLFNILSYFPIESEIFIVGGNSSGVKSAKLILKEWIKLNKVDNANHSILMSGILVNKKKFILENFFKTHVWKNLIIKSLPGVFGHKKIDEGSKLLASTFSKKINGKILDVGCGSGFLSVSLLRKSPKCLLTMIDRKMSALISSQATLDANFFKGEVLSSDIYSNVFNKFNMIISNPPFHNDLKTNFNTTKKIIFNSIKHLKKNGELRFVTNQCFSYDFYLKKVFSDFFIIKKNERYKVYQAFLKKI</sequence>
<proteinExistence type="inferred from homology"/>
<keyword evidence="5 6" id="KW-0949">S-adenosyl-L-methionine</keyword>
<comment type="similarity">
    <text evidence="6">Belongs to the methyltransferase superfamily. RsmC family.</text>
</comment>
<evidence type="ECO:0000256" key="3">
    <source>
        <dbReference type="ARBA" id="ARBA00022603"/>
    </source>
</evidence>
<dbReference type="AlphaFoldDB" id="A0A4D6Y5I6"/>
<organism evidence="9 10">
    <name type="scientific">Buchnera aphidicola subsp. Rhopalosiphum padi</name>
    <dbReference type="NCBI Taxonomy" id="98793"/>
    <lineage>
        <taxon>Bacteria</taxon>
        <taxon>Pseudomonadati</taxon>
        <taxon>Pseudomonadota</taxon>
        <taxon>Gammaproteobacteria</taxon>
        <taxon>Enterobacterales</taxon>
        <taxon>Erwiniaceae</taxon>
        <taxon>Buchnera</taxon>
    </lineage>
</organism>
<name>A0A4D6Y5I6_BUCRP</name>
<evidence type="ECO:0000313" key="9">
    <source>
        <dbReference type="EMBL" id="QCI24966.1"/>
    </source>
</evidence>
<evidence type="ECO:0000256" key="2">
    <source>
        <dbReference type="ARBA" id="ARBA00022552"/>
    </source>
</evidence>
<dbReference type="Pfam" id="PF08468">
    <property type="entry name" value="MTS_N"/>
    <property type="match status" value="1"/>
</dbReference>
<evidence type="ECO:0000256" key="4">
    <source>
        <dbReference type="ARBA" id="ARBA00022679"/>
    </source>
</evidence>
<feature type="domain" description="Methyltransferase small" evidence="7">
    <location>
        <begin position="166"/>
        <end position="332"/>
    </location>
</feature>
<dbReference type="Pfam" id="PF05175">
    <property type="entry name" value="MTS"/>
    <property type="match status" value="1"/>
</dbReference>
<dbReference type="InterPro" id="IPR002052">
    <property type="entry name" value="DNA_methylase_N6_adenine_CS"/>
</dbReference>
<dbReference type="InterPro" id="IPR046977">
    <property type="entry name" value="RsmC/RlmG"/>
</dbReference>
<dbReference type="RefSeq" id="WP_158337206.1">
    <property type="nucleotide sequence ID" value="NZ_CP034858.1"/>
</dbReference>
<dbReference type="SUPFAM" id="SSF53335">
    <property type="entry name" value="S-adenosyl-L-methionine-dependent methyltransferases"/>
    <property type="match status" value="1"/>
</dbReference>
<dbReference type="GO" id="GO:0003676">
    <property type="term" value="F:nucleic acid binding"/>
    <property type="evidence" value="ECO:0007669"/>
    <property type="project" value="InterPro"/>
</dbReference>
<evidence type="ECO:0000256" key="5">
    <source>
        <dbReference type="ARBA" id="ARBA00022691"/>
    </source>
</evidence>
<dbReference type="EC" id="2.1.1.172" evidence="6"/>
<dbReference type="PANTHER" id="PTHR47816">
    <property type="entry name" value="RIBOSOMAL RNA SMALL SUBUNIT METHYLTRANSFERASE C"/>
    <property type="match status" value="1"/>
</dbReference>
<dbReference type="PRINTS" id="PR00507">
    <property type="entry name" value="N12N6MTFRASE"/>
</dbReference>
<keyword evidence="1 6" id="KW-0963">Cytoplasm</keyword>
<evidence type="ECO:0000256" key="6">
    <source>
        <dbReference type="HAMAP-Rule" id="MF_01862"/>
    </source>
</evidence>
<comment type="function">
    <text evidence="6">Specifically methylates the guanine in position 1207 of 16S rRNA in the 30S particle.</text>
</comment>
<evidence type="ECO:0000313" key="10">
    <source>
        <dbReference type="Proteomes" id="UP000298688"/>
    </source>
</evidence>
<dbReference type="CDD" id="cd02440">
    <property type="entry name" value="AdoMet_MTases"/>
    <property type="match status" value="1"/>
</dbReference>
<feature type="domain" description="Methyltransferase small N-terminal" evidence="8">
    <location>
        <begin position="7"/>
        <end position="160"/>
    </location>
</feature>
<comment type="catalytic activity">
    <reaction evidence="6">
        <text>guanosine(1207) in 16S rRNA + S-adenosyl-L-methionine = N(2)-methylguanosine(1207) in 16S rRNA + S-adenosyl-L-homocysteine + H(+)</text>
        <dbReference type="Rhea" id="RHEA:42736"/>
        <dbReference type="Rhea" id="RHEA-COMP:10213"/>
        <dbReference type="Rhea" id="RHEA-COMP:10214"/>
        <dbReference type="ChEBI" id="CHEBI:15378"/>
        <dbReference type="ChEBI" id="CHEBI:57856"/>
        <dbReference type="ChEBI" id="CHEBI:59789"/>
        <dbReference type="ChEBI" id="CHEBI:74269"/>
        <dbReference type="ChEBI" id="CHEBI:74481"/>
        <dbReference type="EC" id="2.1.1.172"/>
    </reaction>
</comment>
<comment type="subunit">
    <text evidence="6">Monomer.</text>
</comment>
<comment type="subcellular location">
    <subcellularLocation>
        <location evidence="6">Cytoplasm</location>
    </subcellularLocation>
</comment>
<evidence type="ECO:0000259" key="8">
    <source>
        <dbReference type="Pfam" id="PF08468"/>
    </source>
</evidence>
<evidence type="ECO:0000259" key="7">
    <source>
        <dbReference type="Pfam" id="PF05175"/>
    </source>
</evidence>
<dbReference type="HAMAP" id="MF_01862">
    <property type="entry name" value="16SrRNA_methyltr_C"/>
    <property type="match status" value="1"/>
</dbReference>
<evidence type="ECO:0000256" key="1">
    <source>
        <dbReference type="ARBA" id="ARBA00022490"/>
    </source>
</evidence>
<dbReference type="PANTHER" id="PTHR47816:SF4">
    <property type="entry name" value="RIBOSOMAL RNA SMALL SUBUNIT METHYLTRANSFERASE C"/>
    <property type="match status" value="1"/>
</dbReference>
<dbReference type="InterPro" id="IPR023543">
    <property type="entry name" value="rRNA_ssu_MeTfrase_C"/>
</dbReference>
<dbReference type="Gene3D" id="3.40.50.150">
    <property type="entry name" value="Vaccinia Virus protein VP39"/>
    <property type="match status" value="2"/>
</dbReference>
<dbReference type="Proteomes" id="UP000298688">
    <property type="component" value="Chromosome"/>
</dbReference>
<gene>
    <name evidence="6 9" type="primary">rsmC</name>
    <name evidence="9" type="ORF">D9V76_01685</name>
</gene>
<keyword evidence="3 6" id="KW-0489">Methyltransferase</keyword>
<dbReference type="InterPro" id="IPR029063">
    <property type="entry name" value="SAM-dependent_MTases_sf"/>
</dbReference>
<accession>A0A4D6Y5I6</accession>
<keyword evidence="4 6" id="KW-0808">Transferase</keyword>
<keyword evidence="2 6" id="KW-0698">rRNA processing</keyword>
<reference evidence="9 10" key="1">
    <citation type="submission" date="2018-12" db="EMBL/GenBank/DDBJ databases">
        <authorList>
            <person name="Chong R.A."/>
        </authorList>
    </citation>
    <scope>NUCLEOTIDE SEQUENCE [LARGE SCALE GENOMIC DNA]</scope>
    <source>
        <strain evidence="9 10">Rpa</strain>
    </source>
</reference>
<dbReference type="EMBL" id="CP034858">
    <property type="protein sequence ID" value="QCI24966.1"/>
    <property type="molecule type" value="Genomic_DNA"/>
</dbReference>
<dbReference type="GO" id="GO:0005737">
    <property type="term" value="C:cytoplasm"/>
    <property type="evidence" value="ECO:0007669"/>
    <property type="project" value="UniProtKB-SubCell"/>
</dbReference>
<dbReference type="InterPro" id="IPR007848">
    <property type="entry name" value="Small_mtfrase_dom"/>
</dbReference>
<dbReference type="OrthoDB" id="9816072at2"/>